<protein>
    <submittedName>
        <fullName evidence="2">Uncharacterized protein</fullName>
    </submittedName>
</protein>
<sequence>MKKLLVLTALMFISACASGPIYSSNTDADYTHYNCTSRRVRKARPVQKTVVKKAPQPIIVYENPQPAPVMPCTTCNTVVSRPVAPKPCGSCSTCNSCTPSVKVVKEPVEIVYKKTTTTTVYEPKTTTDVSFEKEAIVSQPVSKTVVTTTTTTQPAPAPVQVTAPATETISYTIDSTTTETAAPVMAAEEIK</sequence>
<dbReference type="Proteomes" id="UP000824107">
    <property type="component" value="Unassembled WGS sequence"/>
</dbReference>
<evidence type="ECO:0000256" key="1">
    <source>
        <dbReference type="SAM" id="SignalP"/>
    </source>
</evidence>
<evidence type="ECO:0000313" key="2">
    <source>
        <dbReference type="EMBL" id="HIU52457.1"/>
    </source>
</evidence>
<accession>A0A9D1M2N7</accession>
<evidence type="ECO:0000313" key="3">
    <source>
        <dbReference type="Proteomes" id="UP000824107"/>
    </source>
</evidence>
<reference evidence="2" key="2">
    <citation type="journal article" date="2021" name="PeerJ">
        <title>Extensive microbial diversity within the chicken gut microbiome revealed by metagenomics and culture.</title>
        <authorList>
            <person name="Gilroy R."/>
            <person name="Ravi A."/>
            <person name="Getino M."/>
            <person name="Pursley I."/>
            <person name="Horton D.L."/>
            <person name="Alikhan N.F."/>
            <person name="Baker D."/>
            <person name="Gharbi K."/>
            <person name="Hall N."/>
            <person name="Watson M."/>
            <person name="Adriaenssens E.M."/>
            <person name="Foster-Nyarko E."/>
            <person name="Jarju S."/>
            <person name="Secka A."/>
            <person name="Antonio M."/>
            <person name="Oren A."/>
            <person name="Chaudhuri R.R."/>
            <person name="La Ragione R."/>
            <person name="Hildebrand F."/>
            <person name="Pallen M.J."/>
        </authorList>
    </citation>
    <scope>NUCLEOTIDE SEQUENCE</scope>
    <source>
        <strain evidence="2">ChiW3-316</strain>
    </source>
</reference>
<keyword evidence="1" id="KW-0732">Signal</keyword>
<organism evidence="2 3">
    <name type="scientific">Candidatus Scatocola faecipullorum</name>
    <dbReference type="NCBI Taxonomy" id="2840917"/>
    <lineage>
        <taxon>Bacteria</taxon>
        <taxon>Pseudomonadati</taxon>
        <taxon>Pseudomonadota</taxon>
        <taxon>Alphaproteobacteria</taxon>
        <taxon>Rhodospirillales</taxon>
        <taxon>Rhodospirillaceae</taxon>
        <taxon>Rhodospirillaceae incertae sedis</taxon>
        <taxon>Candidatus Scatocola</taxon>
    </lineage>
</organism>
<gene>
    <name evidence="2" type="ORF">IAD20_00055</name>
</gene>
<comment type="caution">
    <text evidence="2">The sequence shown here is derived from an EMBL/GenBank/DDBJ whole genome shotgun (WGS) entry which is preliminary data.</text>
</comment>
<dbReference type="PROSITE" id="PS51257">
    <property type="entry name" value="PROKAR_LIPOPROTEIN"/>
    <property type="match status" value="1"/>
</dbReference>
<name>A0A9D1M2N7_9PROT</name>
<feature type="chain" id="PRO_5038382627" evidence="1">
    <location>
        <begin position="20"/>
        <end position="191"/>
    </location>
</feature>
<dbReference type="EMBL" id="DVNC01000002">
    <property type="protein sequence ID" value="HIU52457.1"/>
    <property type="molecule type" value="Genomic_DNA"/>
</dbReference>
<proteinExistence type="predicted"/>
<reference evidence="2" key="1">
    <citation type="submission" date="2020-10" db="EMBL/GenBank/DDBJ databases">
        <authorList>
            <person name="Gilroy R."/>
        </authorList>
    </citation>
    <scope>NUCLEOTIDE SEQUENCE</scope>
    <source>
        <strain evidence="2">ChiW3-316</strain>
    </source>
</reference>
<dbReference type="AlphaFoldDB" id="A0A9D1M2N7"/>
<feature type="signal peptide" evidence="1">
    <location>
        <begin position="1"/>
        <end position="19"/>
    </location>
</feature>